<reference evidence="2" key="1">
    <citation type="journal article" date="2024" name="Proc. Natl. Acad. Sci. U.S.A.">
        <title>Extraordinary preservation of gene collinearity over three hundred million years revealed in homosporous lycophytes.</title>
        <authorList>
            <person name="Li C."/>
            <person name="Wickell D."/>
            <person name="Kuo L.Y."/>
            <person name="Chen X."/>
            <person name="Nie B."/>
            <person name="Liao X."/>
            <person name="Peng D."/>
            <person name="Ji J."/>
            <person name="Jenkins J."/>
            <person name="Williams M."/>
            <person name="Shu S."/>
            <person name="Plott C."/>
            <person name="Barry K."/>
            <person name="Rajasekar S."/>
            <person name="Grimwood J."/>
            <person name="Han X."/>
            <person name="Sun S."/>
            <person name="Hou Z."/>
            <person name="He W."/>
            <person name="Dai G."/>
            <person name="Sun C."/>
            <person name="Schmutz J."/>
            <person name="Leebens-Mack J.H."/>
            <person name="Li F.W."/>
            <person name="Wang L."/>
        </authorList>
    </citation>
    <scope>NUCLEOTIDE SEQUENCE [LARGE SCALE GENOMIC DNA]</scope>
    <source>
        <strain evidence="2">cv. PW_Plant_1</strain>
    </source>
</reference>
<dbReference type="EMBL" id="CM055104">
    <property type="protein sequence ID" value="KAJ7532732.1"/>
    <property type="molecule type" value="Genomic_DNA"/>
</dbReference>
<evidence type="ECO:0000313" key="2">
    <source>
        <dbReference type="Proteomes" id="UP001162992"/>
    </source>
</evidence>
<sequence length="73" mass="7880">MKPYKGLIGALGLSAATISGSVFTRDVEALQEIATIADSGSILILVLAPAIVWVQYNILQPALNQINRMRQQK</sequence>
<evidence type="ECO:0000313" key="1">
    <source>
        <dbReference type="EMBL" id="KAJ7532732.1"/>
    </source>
</evidence>
<accession>A0ACC2BSQ6</accession>
<keyword evidence="2" id="KW-1185">Reference proteome</keyword>
<dbReference type="Proteomes" id="UP001162992">
    <property type="component" value="Chromosome 13"/>
</dbReference>
<proteinExistence type="predicted"/>
<organism evidence="1 2">
    <name type="scientific">Diphasiastrum complanatum</name>
    <name type="common">Issler's clubmoss</name>
    <name type="synonym">Lycopodium complanatum</name>
    <dbReference type="NCBI Taxonomy" id="34168"/>
    <lineage>
        <taxon>Eukaryota</taxon>
        <taxon>Viridiplantae</taxon>
        <taxon>Streptophyta</taxon>
        <taxon>Embryophyta</taxon>
        <taxon>Tracheophyta</taxon>
        <taxon>Lycopodiopsida</taxon>
        <taxon>Lycopodiales</taxon>
        <taxon>Lycopodiaceae</taxon>
        <taxon>Lycopodioideae</taxon>
        <taxon>Diphasiastrum</taxon>
    </lineage>
</organism>
<protein>
    <submittedName>
        <fullName evidence="1">Uncharacterized protein</fullName>
    </submittedName>
</protein>
<gene>
    <name evidence="1" type="ORF">O6H91_13G017000</name>
</gene>
<name>A0ACC2BSQ6_DIPCM</name>
<comment type="caution">
    <text evidence="1">The sequence shown here is derived from an EMBL/GenBank/DDBJ whole genome shotgun (WGS) entry which is preliminary data.</text>
</comment>